<organism evidence="2 3">
    <name type="scientific">Nitratireductor pacificus pht-3B</name>
    <dbReference type="NCBI Taxonomy" id="391937"/>
    <lineage>
        <taxon>Bacteria</taxon>
        <taxon>Pseudomonadati</taxon>
        <taxon>Pseudomonadota</taxon>
        <taxon>Alphaproteobacteria</taxon>
        <taxon>Hyphomicrobiales</taxon>
        <taxon>Phyllobacteriaceae</taxon>
        <taxon>Nitratireductor</taxon>
    </lineage>
</organism>
<keyword evidence="3" id="KW-1185">Reference proteome</keyword>
<dbReference type="AlphaFoldDB" id="K2M986"/>
<dbReference type="OrthoDB" id="8449218at2"/>
<sequence length="78" mass="8892">MARRQSDDDQRSESRRILDRVGQESENALLHRMRRHVAADDARQDDPIELWGTRIGRVIALAVLAATILWLLLNVFGG</sequence>
<accession>K2M986</accession>
<dbReference type="STRING" id="391937.NA2_12189"/>
<comment type="caution">
    <text evidence="2">The sequence shown here is derived from an EMBL/GenBank/DDBJ whole genome shotgun (WGS) entry which is preliminary data.</text>
</comment>
<dbReference type="Proteomes" id="UP000006786">
    <property type="component" value="Unassembled WGS sequence"/>
</dbReference>
<gene>
    <name evidence="2" type="ORF">NA2_12189</name>
</gene>
<dbReference type="eggNOG" id="ENOG5033HHG">
    <property type="taxonomic scope" value="Bacteria"/>
</dbReference>
<keyword evidence="1" id="KW-1133">Transmembrane helix</keyword>
<protein>
    <submittedName>
        <fullName evidence="2">Uncharacterized protein</fullName>
    </submittedName>
</protein>
<reference evidence="2 3" key="1">
    <citation type="journal article" date="2012" name="J. Bacteriol.">
        <title>Genome Sequence of Nitratireductor pacificus Type Strain pht-3B.</title>
        <authorList>
            <person name="Lai Q."/>
            <person name="Li G."/>
            <person name="Shao Z."/>
        </authorList>
    </citation>
    <scope>NUCLEOTIDE SEQUENCE [LARGE SCALE GENOMIC DNA]</scope>
    <source>
        <strain evidence="3">pht-3B</strain>
    </source>
</reference>
<keyword evidence="1" id="KW-0812">Transmembrane</keyword>
<evidence type="ECO:0000313" key="2">
    <source>
        <dbReference type="EMBL" id="EKF18656.1"/>
    </source>
</evidence>
<evidence type="ECO:0000313" key="3">
    <source>
        <dbReference type="Proteomes" id="UP000006786"/>
    </source>
</evidence>
<dbReference type="RefSeq" id="WP_008597221.1">
    <property type="nucleotide sequence ID" value="NZ_AMRM01000012.1"/>
</dbReference>
<proteinExistence type="predicted"/>
<dbReference type="EMBL" id="AMRM01000012">
    <property type="protein sequence ID" value="EKF18656.1"/>
    <property type="molecule type" value="Genomic_DNA"/>
</dbReference>
<keyword evidence="1" id="KW-0472">Membrane</keyword>
<dbReference type="PATRIC" id="fig|391937.3.peg.2504"/>
<feature type="transmembrane region" description="Helical" evidence="1">
    <location>
        <begin position="58"/>
        <end position="77"/>
    </location>
</feature>
<evidence type="ECO:0000256" key="1">
    <source>
        <dbReference type="SAM" id="Phobius"/>
    </source>
</evidence>
<name>K2M986_9HYPH</name>